<name>A0A835T6M9_9CHLO</name>
<dbReference type="Proteomes" id="UP000613740">
    <property type="component" value="Unassembled WGS sequence"/>
</dbReference>
<evidence type="ECO:0000313" key="3">
    <source>
        <dbReference type="Proteomes" id="UP000613740"/>
    </source>
</evidence>
<dbReference type="EMBL" id="JAEHOD010000040">
    <property type="protein sequence ID" value="KAG2439703.1"/>
    <property type="molecule type" value="Genomic_DNA"/>
</dbReference>
<organism evidence="2 3">
    <name type="scientific">Chlamydomonas schloesseri</name>
    <dbReference type="NCBI Taxonomy" id="2026947"/>
    <lineage>
        <taxon>Eukaryota</taxon>
        <taxon>Viridiplantae</taxon>
        <taxon>Chlorophyta</taxon>
        <taxon>core chlorophytes</taxon>
        <taxon>Chlorophyceae</taxon>
        <taxon>CS clade</taxon>
        <taxon>Chlamydomonadales</taxon>
        <taxon>Chlamydomonadaceae</taxon>
        <taxon>Chlamydomonas</taxon>
    </lineage>
</organism>
<proteinExistence type="predicted"/>
<feature type="domain" description="DUF6816" evidence="1">
    <location>
        <begin position="57"/>
        <end position="269"/>
    </location>
</feature>
<reference evidence="2" key="1">
    <citation type="journal article" date="2020" name="bioRxiv">
        <title>Comparative genomics of Chlamydomonas.</title>
        <authorList>
            <person name="Craig R.J."/>
            <person name="Hasan A.R."/>
            <person name="Ness R.W."/>
            <person name="Keightley P.D."/>
        </authorList>
    </citation>
    <scope>NUCLEOTIDE SEQUENCE</scope>
    <source>
        <strain evidence="2">CCAP 11/173</strain>
    </source>
</reference>
<sequence>MQGIYITLMQPEPTNAANSIDALLLLAGSSAAFVASAGPAEASKLGGLADSAWEALGGGPSDLVFPEEFVGVWEVTSILTKVDTPLGEDAVPNLQAVRRAQREDLDRPTAYQVSFTRNGAGRVVYDRAFNTAAMLSMYYDKTLSFKERIAWSIDDPNVLTLQMPGMSVRTRVTRRSEDFPQPDRIDTSEYVESVYETGADGAPRIKASQCFTKYKFRSEQAAAADGGPAIVATQVVSDFLTPYDGEQAFLANMNKPYAQYTYRMAFRRA</sequence>
<keyword evidence="3" id="KW-1185">Reference proteome</keyword>
<dbReference type="AlphaFoldDB" id="A0A835T6M9"/>
<dbReference type="Pfam" id="PF20670">
    <property type="entry name" value="DUF6816"/>
    <property type="match status" value="1"/>
</dbReference>
<accession>A0A835T6M9</accession>
<dbReference type="InterPro" id="IPR049213">
    <property type="entry name" value="DUF6816"/>
</dbReference>
<evidence type="ECO:0000313" key="2">
    <source>
        <dbReference type="EMBL" id="KAG2439703.1"/>
    </source>
</evidence>
<gene>
    <name evidence="2" type="ORF">HYH02_010582</name>
</gene>
<comment type="caution">
    <text evidence="2">The sequence shown here is derived from an EMBL/GenBank/DDBJ whole genome shotgun (WGS) entry which is preliminary data.</text>
</comment>
<evidence type="ECO:0000259" key="1">
    <source>
        <dbReference type="Pfam" id="PF20670"/>
    </source>
</evidence>
<protein>
    <recommendedName>
        <fullName evidence="1">DUF6816 domain-containing protein</fullName>
    </recommendedName>
</protein>
<dbReference type="OrthoDB" id="566577at2759"/>